<dbReference type="Proteomes" id="UP000242755">
    <property type="component" value="Unassembled WGS sequence"/>
</dbReference>
<dbReference type="InterPro" id="IPR012914">
    <property type="entry name" value="PucR_dom"/>
</dbReference>
<dbReference type="Gene3D" id="1.10.10.2840">
    <property type="entry name" value="PucR C-terminal helix-turn-helix domain"/>
    <property type="match status" value="1"/>
</dbReference>
<accession>A0A2I1IF82</accession>
<dbReference type="EMBL" id="PKGO01000008">
    <property type="protein sequence ID" value="PKY69779.1"/>
    <property type="molecule type" value="Genomic_DNA"/>
</dbReference>
<dbReference type="InterPro" id="IPR042070">
    <property type="entry name" value="PucR_C-HTH_sf"/>
</dbReference>
<evidence type="ECO:0000259" key="2">
    <source>
        <dbReference type="Pfam" id="PF13556"/>
    </source>
</evidence>
<dbReference type="InterPro" id="IPR025736">
    <property type="entry name" value="PucR_C-HTH_dom"/>
</dbReference>
<dbReference type="Pfam" id="PF07905">
    <property type="entry name" value="PucR"/>
    <property type="match status" value="1"/>
</dbReference>
<dbReference type="STRING" id="1176165.GCA_001584405_01568"/>
<proteinExistence type="predicted"/>
<evidence type="ECO:0000313" key="4">
    <source>
        <dbReference type="Proteomes" id="UP000242755"/>
    </source>
</evidence>
<organism evidence="3 4">
    <name type="scientific">Brevibacterium ravenspurgense</name>
    <dbReference type="NCBI Taxonomy" id="479117"/>
    <lineage>
        <taxon>Bacteria</taxon>
        <taxon>Bacillati</taxon>
        <taxon>Actinomycetota</taxon>
        <taxon>Actinomycetes</taxon>
        <taxon>Micrococcales</taxon>
        <taxon>Brevibacteriaceae</taxon>
        <taxon>Brevibacterium</taxon>
    </lineage>
</organism>
<evidence type="ECO:0000259" key="1">
    <source>
        <dbReference type="Pfam" id="PF07905"/>
    </source>
</evidence>
<comment type="caution">
    <text evidence="3">The sequence shown here is derived from an EMBL/GenBank/DDBJ whole genome shotgun (WGS) entry which is preliminary data.</text>
</comment>
<evidence type="ECO:0000313" key="3">
    <source>
        <dbReference type="EMBL" id="PKY69779.1"/>
    </source>
</evidence>
<reference evidence="3 4" key="1">
    <citation type="submission" date="2017-12" db="EMBL/GenBank/DDBJ databases">
        <title>Phylogenetic diversity of female urinary microbiome.</title>
        <authorList>
            <person name="Thomas-White K."/>
            <person name="Wolfe A.J."/>
        </authorList>
    </citation>
    <scope>NUCLEOTIDE SEQUENCE [LARGE SCALE GENOMIC DNA]</scope>
    <source>
        <strain evidence="3 4">UMB0426</strain>
    </source>
</reference>
<name>A0A2I1IF82_9MICO</name>
<protein>
    <recommendedName>
        <fullName evidence="5">PucR family transcriptional regulator</fullName>
    </recommendedName>
</protein>
<feature type="domain" description="PucR C-terminal helix-turn-helix" evidence="2">
    <location>
        <begin position="414"/>
        <end position="469"/>
    </location>
</feature>
<evidence type="ECO:0008006" key="5">
    <source>
        <dbReference type="Google" id="ProtNLM"/>
    </source>
</evidence>
<dbReference type="RefSeq" id="WP_101672724.1">
    <property type="nucleotide sequence ID" value="NZ_PKGO01000008.1"/>
</dbReference>
<dbReference type="AlphaFoldDB" id="A0A2I1IF82"/>
<gene>
    <name evidence="3" type="ORF">CYJ40_08290</name>
</gene>
<sequence length="479" mass="49576">MRVVVLEELLDSQALSLEVHCEPEGARSQSVRIVHASEVPSIDSWLRGGEVLLTVGALVDLADPTASADYAARVRAGGAVALGIGLGEGLPHSEVPPTVVAAAKKEGLVLFGVPQRTAFVDVVDAFTSLREAEYARELHAVASAQRSIAGLLAGPGMERAIESLRSRLGAEVAVLNPAGGVIAGGLTAAAVAEAAATAVRAALSASAGPQAADLPDLVLYPVGAGPLAWLAVRGGQDGTRSFSSRARSLVLTTTAALLHISLSGTEPQDASAVLNPQASLPERRAAWHLTGAEEEGELRLVCLEQVPADRVLWLVGWLAGAAGVAGDSATAAVLCGPRAYPQVLRIARLASAEVREDAEVDLESAAHTAAGWFGGADPQSELAGLLGAVDPTAAARFADRVLGPLATAPRSWMVTLRAAARLGQTGEPVAAELGVHRHTVRAHITKLGDLLGRDLHDPEQLRLVHVALQLRERSLTNRM</sequence>
<dbReference type="Pfam" id="PF13556">
    <property type="entry name" value="HTH_30"/>
    <property type="match status" value="1"/>
</dbReference>
<feature type="domain" description="Purine catabolism PurC-like" evidence="1">
    <location>
        <begin position="9"/>
        <end position="127"/>
    </location>
</feature>